<dbReference type="KEGG" id="zga:ZOBELLIA_2640"/>
<accession>G0L693</accession>
<reference evidence="1 2" key="2">
    <citation type="journal article" date="2012" name="Environ. Microbiol.">
        <title>Characterization of the first alginolytic operons in a marine bacterium: from their emergence in marine Flavobacteriia to their independent transfers to marine Proteobacteria and human gut Bacteroides.</title>
        <authorList>
            <person name="Thomas F."/>
            <person name="Barbeyron T."/>
            <person name="Tonon T."/>
            <person name="Genicot S."/>
            <person name="Czjzek M."/>
            <person name="Michel G."/>
        </authorList>
    </citation>
    <scope>NUCLEOTIDE SEQUENCE [LARGE SCALE GENOMIC DNA]</scope>
    <source>
        <strain evidence="2">DSM 12802 / CCUG 47099 / CIP 106680 / NCIMB 13871 / Dsij</strain>
    </source>
</reference>
<sequence length="32" mass="3874">MVQVMKKSKWGNGREVFKSDVLFFFSERVFVF</sequence>
<protein>
    <submittedName>
        <fullName evidence="1">Uncharacterized protein</fullName>
    </submittedName>
</protein>
<keyword evidence="2" id="KW-1185">Reference proteome</keyword>
<reference evidence="2" key="1">
    <citation type="submission" date="2009-07" db="EMBL/GenBank/DDBJ databases">
        <title>Complete genome sequence of Zobellia galactanivorans Dsij.</title>
        <authorList>
            <consortium name="Genoscope - CEA"/>
        </authorList>
    </citation>
    <scope>NUCLEOTIDE SEQUENCE [LARGE SCALE GENOMIC DNA]</scope>
    <source>
        <strain evidence="2">DSM 12802 / CCUG 47099 / CIP 106680 / NCIMB 13871 / Dsij</strain>
    </source>
</reference>
<organism evidence="1 2">
    <name type="scientific">Zobellia galactanivorans (strain DSM 12802 / CCUG 47099 / CIP 106680 / NCIMB 13871 / Dsij)</name>
    <dbReference type="NCBI Taxonomy" id="63186"/>
    <lineage>
        <taxon>Bacteria</taxon>
        <taxon>Pseudomonadati</taxon>
        <taxon>Bacteroidota</taxon>
        <taxon>Flavobacteriia</taxon>
        <taxon>Flavobacteriales</taxon>
        <taxon>Flavobacteriaceae</taxon>
        <taxon>Zobellia</taxon>
    </lineage>
</organism>
<dbReference type="AlphaFoldDB" id="G0L693"/>
<dbReference type="EMBL" id="FP476056">
    <property type="protein sequence ID" value="CAZ96790.1"/>
    <property type="molecule type" value="Genomic_DNA"/>
</dbReference>
<dbReference type="Proteomes" id="UP000008898">
    <property type="component" value="Chromosome"/>
</dbReference>
<evidence type="ECO:0000313" key="1">
    <source>
        <dbReference type="EMBL" id="CAZ96790.1"/>
    </source>
</evidence>
<proteinExistence type="predicted"/>
<dbReference type="HOGENOM" id="CLU_3392147_0_0_10"/>
<evidence type="ECO:0000313" key="2">
    <source>
        <dbReference type="Proteomes" id="UP000008898"/>
    </source>
</evidence>
<name>G0L693_ZOBGA</name>
<gene>
    <name evidence="1" type="ordered locus">zobellia_2640</name>
</gene>